<sequence>MAKYPVDPDQYFNPDGEVWVTNIKDVCPKLCHFQQVKELAWDLDWKLLMACEWGDFESVVDMVNTDIPICETYKGCHLLIDFIPYPEMLEWVLERGACYYINTVPNFQPWPRAFSPPDHLCALSRLILRRDSGRLVLSRGSAEDKKREFISWKLKVVRILLKFGAALENPESIVQPLDAALNLVQDRNTESEGYQILQLMTTSFGAVADDHHVTRA</sequence>
<reference evidence="1" key="1">
    <citation type="journal article" date="2021" name="Nat. Commun.">
        <title>Genetic determinants of endophytism in the Arabidopsis root mycobiome.</title>
        <authorList>
            <person name="Mesny F."/>
            <person name="Miyauchi S."/>
            <person name="Thiergart T."/>
            <person name="Pickel B."/>
            <person name="Atanasova L."/>
            <person name="Karlsson M."/>
            <person name="Huettel B."/>
            <person name="Barry K.W."/>
            <person name="Haridas S."/>
            <person name="Chen C."/>
            <person name="Bauer D."/>
            <person name="Andreopoulos W."/>
            <person name="Pangilinan J."/>
            <person name="LaButti K."/>
            <person name="Riley R."/>
            <person name="Lipzen A."/>
            <person name="Clum A."/>
            <person name="Drula E."/>
            <person name="Henrissat B."/>
            <person name="Kohler A."/>
            <person name="Grigoriev I.V."/>
            <person name="Martin F.M."/>
            <person name="Hacquard S."/>
        </authorList>
    </citation>
    <scope>NUCLEOTIDE SEQUENCE</scope>
    <source>
        <strain evidence="1">MPI-SDFR-AT-0117</strain>
    </source>
</reference>
<protein>
    <submittedName>
        <fullName evidence="1">Uncharacterized protein</fullName>
    </submittedName>
</protein>
<dbReference type="EMBL" id="JAGSXJ010000013">
    <property type="protein sequence ID" value="KAH6686441.1"/>
    <property type="molecule type" value="Genomic_DNA"/>
</dbReference>
<gene>
    <name evidence="1" type="ORF">F5X68DRAFT_232602</name>
</gene>
<name>A0A9P8VBU1_9PEZI</name>
<proteinExistence type="predicted"/>
<comment type="caution">
    <text evidence="1">The sequence shown here is derived from an EMBL/GenBank/DDBJ whole genome shotgun (WGS) entry which is preliminary data.</text>
</comment>
<organism evidence="1 2">
    <name type="scientific">Plectosphaerella plurivora</name>
    <dbReference type="NCBI Taxonomy" id="936078"/>
    <lineage>
        <taxon>Eukaryota</taxon>
        <taxon>Fungi</taxon>
        <taxon>Dikarya</taxon>
        <taxon>Ascomycota</taxon>
        <taxon>Pezizomycotina</taxon>
        <taxon>Sordariomycetes</taxon>
        <taxon>Hypocreomycetidae</taxon>
        <taxon>Glomerellales</taxon>
        <taxon>Plectosphaerellaceae</taxon>
        <taxon>Plectosphaerella</taxon>
    </lineage>
</organism>
<dbReference type="Proteomes" id="UP000770015">
    <property type="component" value="Unassembled WGS sequence"/>
</dbReference>
<keyword evidence="2" id="KW-1185">Reference proteome</keyword>
<accession>A0A9P8VBU1</accession>
<dbReference type="AlphaFoldDB" id="A0A9P8VBU1"/>
<evidence type="ECO:0000313" key="2">
    <source>
        <dbReference type="Proteomes" id="UP000770015"/>
    </source>
</evidence>
<evidence type="ECO:0000313" key="1">
    <source>
        <dbReference type="EMBL" id="KAH6686441.1"/>
    </source>
</evidence>